<name>A0A0R0AW57_9GAMM</name>
<reference evidence="6 7" key="1">
    <citation type="submission" date="2015-10" db="EMBL/GenBank/DDBJ databases">
        <title>Genome sequencing and analysis of members of genus Stenotrophomonas.</title>
        <authorList>
            <person name="Patil P.P."/>
            <person name="Midha S."/>
            <person name="Patil P.B."/>
        </authorList>
    </citation>
    <scope>NUCLEOTIDE SEQUENCE [LARGE SCALE GENOMIC DNA]</scope>
    <source>
        <strain evidence="6 7">JCM 16536</strain>
    </source>
</reference>
<feature type="region of interest" description="Disordered" evidence="5">
    <location>
        <begin position="1"/>
        <end position="23"/>
    </location>
</feature>
<dbReference type="Pfam" id="PF09865">
    <property type="entry name" value="DUF2092"/>
    <property type="match status" value="1"/>
</dbReference>
<dbReference type="OrthoDB" id="116979at2"/>
<comment type="caution">
    <text evidence="6">The sequence shown here is derived from an EMBL/GenBank/DDBJ whole genome shotgun (WGS) entry which is preliminary data.</text>
</comment>
<dbReference type="AlphaFoldDB" id="A0A0R0AW57"/>
<evidence type="ECO:0008006" key="8">
    <source>
        <dbReference type="Google" id="ProtNLM"/>
    </source>
</evidence>
<evidence type="ECO:0000256" key="1">
    <source>
        <dbReference type="ARBA" id="ARBA00011245"/>
    </source>
</evidence>
<evidence type="ECO:0000313" key="7">
    <source>
        <dbReference type="Proteomes" id="UP000051802"/>
    </source>
</evidence>
<evidence type="ECO:0000256" key="5">
    <source>
        <dbReference type="SAM" id="MobiDB-lite"/>
    </source>
</evidence>
<keyword evidence="7" id="KW-1185">Reference proteome</keyword>
<dbReference type="Proteomes" id="UP000051802">
    <property type="component" value="Unassembled WGS sequence"/>
</dbReference>
<keyword evidence="2" id="KW-0813">Transport</keyword>
<keyword evidence="4" id="KW-0653">Protein transport</keyword>
<dbReference type="InterPro" id="IPR029046">
    <property type="entry name" value="LolA/LolB/LppX"/>
</dbReference>
<dbReference type="SUPFAM" id="SSF89392">
    <property type="entry name" value="Prokaryotic lipoproteins and lipoprotein localization factors"/>
    <property type="match status" value="1"/>
</dbReference>
<gene>
    <name evidence="6" type="ORF">ARC20_00115</name>
</gene>
<dbReference type="STRING" id="676599.ARC20_00115"/>
<comment type="subunit">
    <text evidence="1">Monomer.</text>
</comment>
<evidence type="ECO:0000256" key="4">
    <source>
        <dbReference type="ARBA" id="ARBA00022927"/>
    </source>
</evidence>
<accession>A0A0R0AW57</accession>
<dbReference type="RefSeq" id="WP_057642477.1">
    <property type="nucleotide sequence ID" value="NZ_LLXU01000001.1"/>
</dbReference>
<dbReference type="InterPro" id="IPR019207">
    <property type="entry name" value="DUF2092"/>
</dbReference>
<sequence>AAAAAAAPPKPAPAATPAPAAAATPAVDPQAVAALEKMGRYLRSLKNFTVHGDTTLDVVTEDGQKLQFPGTVEYKVRVPNGMHLSWKTDRKERELFYDGKTLTVYGPKNKYYATVDAPPTLHDLMAVARDQYGIELPLPDLFLWGTADAPVSDLKAATFVGPARVDGSVTEQYAFRQDGVDWQLWLETGDKPLPRRLVITTTTDPAQPQYTTTLTWNTNAALKDSTFAFVPPKDSAKIELIEVDVAAVEEQP</sequence>
<evidence type="ECO:0000256" key="3">
    <source>
        <dbReference type="ARBA" id="ARBA00022729"/>
    </source>
</evidence>
<proteinExistence type="predicted"/>
<evidence type="ECO:0000313" key="6">
    <source>
        <dbReference type="EMBL" id="KRG49286.1"/>
    </source>
</evidence>
<keyword evidence="3" id="KW-0732">Signal</keyword>
<organism evidence="6 7">
    <name type="scientific">Stenotrophomonas panacihumi</name>
    <dbReference type="NCBI Taxonomy" id="676599"/>
    <lineage>
        <taxon>Bacteria</taxon>
        <taxon>Pseudomonadati</taxon>
        <taxon>Pseudomonadota</taxon>
        <taxon>Gammaproteobacteria</taxon>
        <taxon>Lysobacterales</taxon>
        <taxon>Lysobacteraceae</taxon>
        <taxon>Stenotrophomonas</taxon>
    </lineage>
</organism>
<dbReference type="GO" id="GO:0015031">
    <property type="term" value="P:protein transport"/>
    <property type="evidence" value="ECO:0007669"/>
    <property type="project" value="UniProtKB-KW"/>
</dbReference>
<dbReference type="EMBL" id="LLXU01000001">
    <property type="protein sequence ID" value="KRG49286.1"/>
    <property type="molecule type" value="Genomic_DNA"/>
</dbReference>
<evidence type="ECO:0000256" key="2">
    <source>
        <dbReference type="ARBA" id="ARBA00022448"/>
    </source>
</evidence>
<feature type="non-terminal residue" evidence="6">
    <location>
        <position position="1"/>
    </location>
</feature>
<dbReference type="Gene3D" id="2.50.20.10">
    <property type="entry name" value="Lipoprotein localisation LolA/LolB/LppX"/>
    <property type="match status" value="1"/>
</dbReference>
<protein>
    <recommendedName>
        <fullName evidence="8">DUF2092 domain-containing protein</fullName>
    </recommendedName>
</protein>